<proteinExistence type="predicted"/>
<dbReference type="EMBL" id="JAGPNK010000005">
    <property type="protein sequence ID" value="KAH7321287.1"/>
    <property type="molecule type" value="Genomic_DNA"/>
</dbReference>
<name>A0A8K0SW71_9HYPO</name>
<keyword evidence="2" id="KW-1185">Reference proteome</keyword>
<evidence type="ECO:0000313" key="1">
    <source>
        <dbReference type="EMBL" id="KAH7321287.1"/>
    </source>
</evidence>
<organism evidence="1 2">
    <name type="scientific">Stachybotrys elegans</name>
    <dbReference type="NCBI Taxonomy" id="80388"/>
    <lineage>
        <taxon>Eukaryota</taxon>
        <taxon>Fungi</taxon>
        <taxon>Dikarya</taxon>
        <taxon>Ascomycota</taxon>
        <taxon>Pezizomycotina</taxon>
        <taxon>Sordariomycetes</taxon>
        <taxon>Hypocreomycetidae</taxon>
        <taxon>Hypocreales</taxon>
        <taxon>Stachybotryaceae</taxon>
        <taxon>Stachybotrys</taxon>
    </lineage>
</organism>
<dbReference type="Proteomes" id="UP000813444">
    <property type="component" value="Unassembled WGS sequence"/>
</dbReference>
<comment type="caution">
    <text evidence="1">The sequence shown here is derived from an EMBL/GenBank/DDBJ whole genome shotgun (WGS) entry which is preliminary data.</text>
</comment>
<evidence type="ECO:0000313" key="2">
    <source>
        <dbReference type="Proteomes" id="UP000813444"/>
    </source>
</evidence>
<dbReference type="AlphaFoldDB" id="A0A8K0SW71"/>
<accession>A0A8K0SW71</accession>
<reference evidence="1" key="1">
    <citation type="journal article" date="2021" name="Nat. Commun.">
        <title>Genetic determinants of endophytism in the Arabidopsis root mycobiome.</title>
        <authorList>
            <person name="Mesny F."/>
            <person name="Miyauchi S."/>
            <person name="Thiergart T."/>
            <person name="Pickel B."/>
            <person name="Atanasova L."/>
            <person name="Karlsson M."/>
            <person name="Huettel B."/>
            <person name="Barry K.W."/>
            <person name="Haridas S."/>
            <person name="Chen C."/>
            <person name="Bauer D."/>
            <person name="Andreopoulos W."/>
            <person name="Pangilinan J."/>
            <person name="LaButti K."/>
            <person name="Riley R."/>
            <person name="Lipzen A."/>
            <person name="Clum A."/>
            <person name="Drula E."/>
            <person name="Henrissat B."/>
            <person name="Kohler A."/>
            <person name="Grigoriev I.V."/>
            <person name="Martin F.M."/>
            <person name="Hacquard S."/>
        </authorList>
    </citation>
    <scope>NUCLEOTIDE SEQUENCE</scope>
    <source>
        <strain evidence="1">MPI-CAGE-CH-0235</strain>
    </source>
</reference>
<sequence>MEPLNLLDLPIDILHLILTPLLTTSQPILVCPCASPPLPLHAALPILLTHPALYAVACPLLYSPLNTFLLDLTGPHCSHVRRAVRDDKDGGGGDDASSLFPSAALRRIAGLTIRTAKLRGWILGDVLPLVSDMAVRGSLVSLDVELAVPADKGGVVAAAALQARPLLSLLADPYLRSSRLCVDERHSPAWCRFHPGQRCTGRMRSVSADAAAAAAAAAAADTRMVDVDWREIVREMDPEGRELAMGWADGEAARRR</sequence>
<dbReference type="OrthoDB" id="5229512at2759"/>
<gene>
    <name evidence="1" type="ORF">B0I35DRAFT_408259</name>
</gene>
<protein>
    <submittedName>
        <fullName evidence="1">Uncharacterized protein</fullName>
    </submittedName>
</protein>